<name>A0AC35U3W7_9BILA</name>
<proteinExistence type="predicted"/>
<protein>
    <submittedName>
        <fullName evidence="2">SERPIN domain-containing protein</fullName>
    </submittedName>
</protein>
<sequence length="256" mass="29665">MPAQAAICILFQLSLDRASQVAFINCYDLKFVEMLTRLFNSLRDEKFTYSSISKQFDSGVLRMEFPTTFLAPLKSHDHDIDDLEIATMQMKQVHPGSSNYLQGSWFTIIEKSVSTTNKSTYILDRYSNSMIDIIVDIQDICFDPAILTNLWSSILNYGIRLRKEKFIMVNELDKISPVSLFSTFASLQYEFEEVPPELVNFPGKKAARMYYKREFYIPKSDDLHDALFIIGAINTDLFEPRIAYEEFYGRNFHIIA</sequence>
<dbReference type="WBParaSite" id="RSKR_0000775400.1">
    <property type="protein sequence ID" value="RSKR_0000775400.1"/>
    <property type="gene ID" value="RSKR_0000775400"/>
</dbReference>
<dbReference type="Proteomes" id="UP000095286">
    <property type="component" value="Unplaced"/>
</dbReference>
<organism evidence="1 2">
    <name type="scientific">Rhabditophanes sp. KR3021</name>
    <dbReference type="NCBI Taxonomy" id="114890"/>
    <lineage>
        <taxon>Eukaryota</taxon>
        <taxon>Metazoa</taxon>
        <taxon>Ecdysozoa</taxon>
        <taxon>Nematoda</taxon>
        <taxon>Chromadorea</taxon>
        <taxon>Rhabditida</taxon>
        <taxon>Tylenchina</taxon>
        <taxon>Panagrolaimomorpha</taxon>
        <taxon>Strongyloidoidea</taxon>
        <taxon>Alloionematidae</taxon>
        <taxon>Rhabditophanes</taxon>
    </lineage>
</organism>
<accession>A0AC35U3W7</accession>
<evidence type="ECO:0000313" key="2">
    <source>
        <dbReference type="WBParaSite" id="RSKR_0000775400.1"/>
    </source>
</evidence>
<reference evidence="2" key="1">
    <citation type="submission" date="2016-11" db="UniProtKB">
        <authorList>
            <consortium name="WormBaseParasite"/>
        </authorList>
    </citation>
    <scope>IDENTIFICATION</scope>
    <source>
        <strain evidence="2">KR3021</strain>
    </source>
</reference>
<evidence type="ECO:0000313" key="1">
    <source>
        <dbReference type="Proteomes" id="UP000095286"/>
    </source>
</evidence>